<sequence>MSGIQPSVASRELKRLLSPGPEVVHVEKTEGGNRTGAAAANSTAASTSATYAFPFSTTSTVLNCKHKKHIKVVSQMYK</sequence>
<feature type="region of interest" description="Disordered" evidence="1">
    <location>
        <begin position="1"/>
        <end position="21"/>
    </location>
</feature>
<evidence type="ECO:0000313" key="2">
    <source>
        <dbReference type="EMBL" id="MPC24360.1"/>
    </source>
</evidence>
<protein>
    <submittedName>
        <fullName evidence="2">Uncharacterized protein</fullName>
    </submittedName>
</protein>
<evidence type="ECO:0000313" key="3">
    <source>
        <dbReference type="Proteomes" id="UP000324222"/>
    </source>
</evidence>
<proteinExistence type="predicted"/>
<dbReference type="EMBL" id="VSRR010001322">
    <property type="protein sequence ID" value="MPC24360.1"/>
    <property type="molecule type" value="Genomic_DNA"/>
</dbReference>
<accession>A0A5B7DSG6</accession>
<evidence type="ECO:0000256" key="1">
    <source>
        <dbReference type="SAM" id="MobiDB-lite"/>
    </source>
</evidence>
<dbReference type="Proteomes" id="UP000324222">
    <property type="component" value="Unassembled WGS sequence"/>
</dbReference>
<dbReference type="AlphaFoldDB" id="A0A5B7DSG6"/>
<comment type="caution">
    <text evidence="2">The sequence shown here is derived from an EMBL/GenBank/DDBJ whole genome shotgun (WGS) entry which is preliminary data.</text>
</comment>
<name>A0A5B7DSG6_PORTR</name>
<gene>
    <name evidence="2" type="ORF">E2C01_017442</name>
</gene>
<organism evidence="2 3">
    <name type="scientific">Portunus trituberculatus</name>
    <name type="common">Swimming crab</name>
    <name type="synonym">Neptunus trituberculatus</name>
    <dbReference type="NCBI Taxonomy" id="210409"/>
    <lineage>
        <taxon>Eukaryota</taxon>
        <taxon>Metazoa</taxon>
        <taxon>Ecdysozoa</taxon>
        <taxon>Arthropoda</taxon>
        <taxon>Crustacea</taxon>
        <taxon>Multicrustacea</taxon>
        <taxon>Malacostraca</taxon>
        <taxon>Eumalacostraca</taxon>
        <taxon>Eucarida</taxon>
        <taxon>Decapoda</taxon>
        <taxon>Pleocyemata</taxon>
        <taxon>Brachyura</taxon>
        <taxon>Eubrachyura</taxon>
        <taxon>Portunoidea</taxon>
        <taxon>Portunidae</taxon>
        <taxon>Portuninae</taxon>
        <taxon>Portunus</taxon>
    </lineage>
</organism>
<reference evidence="2 3" key="1">
    <citation type="submission" date="2019-05" db="EMBL/GenBank/DDBJ databases">
        <title>Another draft genome of Portunus trituberculatus and its Hox gene families provides insights of decapod evolution.</title>
        <authorList>
            <person name="Jeong J.-H."/>
            <person name="Song I."/>
            <person name="Kim S."/>
            <person name="Choi T."/>
            <person name="Kim D."/>
            <person name="Ryu S."/>
            <person name="Kim W."/>
        </authorList>
    </citation>
    <scope>NUCLEOTIDE SEQUENCE [LARGE SCALE GENOMIC DNA]</scope>
    <source>
        <tissue evidence="2">Muscle</tissue>
    </source>
</reference>
<keyword evidence="3" id="KW-1185">Reference proteome</keyword>